<dbReference type="Proteomes" id="UP000249304">
    <property type="component" value="Unassembled WGS sequence"/>
</dbReference>
<organism evidence="6 7">
    <name type="scientific">Nonomuraea aridisoli</name>
    <dbReference type="NCBI Taxonomy" id="2070368"/>
    <lineage>
        <taxon>Bacteria</taxon>
        <taxon>Bacillati</taxon>
        <taxon>Actinomycetota</taxon>
        <taxon>Actinomycetes</taxon>
        <taxon>Streptosporangiales</taxon>
        <taxon>Streptosporangiaceae</taxon>
        <taxon>Nonomuraea</taxon>
    </lineage>
</organism>
<keyword evidence="2" id="KW-0238">DNA-binding</keyword>
<dbReference type="Pfam" id="PF00392">
    <property type="entry name" value="GntR"/>
    <property type="match status" value="2"/>
</dbReference>
<gene>
    <name evidence="6" type="ORF">C1J01_22705</name>
</gene>
<feature type="domain" description="HTH gntR-type" evidence="5">
    <location>
        <begin position="70"/>
        <end position="138"/>
    </location>
</feature>
<dbReference type="InterPro" id="IPR036390">
    <property type="entry name" value="WH_DNA-bd_sf"/>
</dbReference>
<dbReference type="CDD" id="cd07377">
    <property type="entry name" value="WHTH_GntR"/>
    <property type="match status" value="2"/>
</dbReference>
<evidence type="ECO:0000256" key="4">
    <source>
        <dbReference type="SAM" id="MobiDB-lite"/>
    </source>
</evidence>
<evidence type="ECO:0000313" key="7">
    <source>
        <dbReference type="Proteomes" id="UP000249304"/>
    </source>
</evidence>
<feature type="domain" description="HTH gntR-type" evidence="5">
    <location>
        <begin position="146"/>
        <end position="214"/>
    </location>
</feature>
<dbReference type="PANTHER" id="PTHR44846:SF1">
    <property type="entry name" value="MANNOSYL-D-GLYCERATE TRANSPORT_METABOLISM SYSTEM REPRESSOR MNGR-RELATED"/>
    <property type="match status" value="1"/>
</dbReference>
<dbReference type="PANTHER" id="PTHR44846">
    <property type="entry name" value="MANNOSYL-D-GLYCERATE TRANSPORT/METABOLISM SYSTEM REPRESSOR MNGR-RELATED"/>
    <property type="match status" value="1"/>
</dbReference>
<reference evidence="6 7" key="1">
    <citation type="submission" date="2018-01" db="EMBL/GenBank/DDBJ databases">
        <title>Draft genome sequence of Nonomuraea sp. KC333.</title>
        <authorList>
            <person name="Sahin N."/>
            <person name="Saygin H."/>
            <person name="Ay H."/>
        </authorList>
    </citation>
    <scope>NUCLEOTIDE SEQUENCE [LARGE SCALE GENOMIC DNA]</scope>
    <source>
        <strain evidence="6 7">KC333</strain>
    </source>
</reference>
<proteinExistence type="predicted"/>
<evidence type="ECO:0000256" key="3">
    <source>
        <dbReference type="ARBA" id="ARBA00023163"/>
    </source>
</evidence>
<keyword evidence="7" id="KW-1185">Reference proteome</keyword>
<dbReference type="SMART" id="SM00345">
    <property type="entry name" value="HTH_GNTR"/>
    <property type="match status" value="2"/>
</dbReference>
<dbReference type="OrthoDB" id="3532720at2"/>
<dbReference type="SUPFAM" id="SSF46785">
    <property type="entry name" value="Winged helix' DNA-binding domain"/>
    <property type="match status" value="2"/>
</dbReference>
<dbReference type="GO" id="GO:0003700">
    <property type="term" value="F:DNA-binding transcription factor activity"/>
    <property type="evidence" value="ECO:0007669"/>
    <property type="project" value="InterPro"/>
</dbReference>
<dbReference type="GO" id="GO:0003677">
    <property type="term" value="F:DNA binding"/>
    <property type="evidence" value="ECO:0007669"/>
    <property type="project" value="UniProtKB-KW"/>
</dbReference>
<dbReference type="InterPro" id="IPR000524">
    <property type="entry name" value="Tscrpt_reg_HTH_GntR"/>
</dbReference>
<feature type="compositionally biased region" description="Basic residues" evidence="4">
    <location>
        <begin position="38"/>
        <end position="47"/>
    </location>
</feature>
<protein>
    <recommendedName>
        <fullName evidence="5">HTH gntR-type domain-containing protein</fullName>
    </recommendedName>
</protein>
<feature type="compositionally biased region" description="Basic residues" evidence="4">
    <location>
        <begin position="1"/>
        <end position="13"/>
    </location>
</feature>
<dbReference type="InterPro" id="IPR036388">
    <property type="entry name" value="WH-like_DNA-bd_sf"/>
</dbReference>
<evidence type="ECO:0000256" key="1">
    <source>
        <dbReference type="ARBA" id="ARBA00023015"/>
    </source>
</evidence>
<feature type="region of interest" description="Disordered" evidence="4">
    <location>
        <begin position="1"/>
        <end position="47"/>
    </location>
</feature>
<evidence type="ECO:0000256" key="2">
    <source>
        <dbReference type="ARBA" id="ARBA00023125"/>
    </source>
</evidence>
<comment type="caution">
    <text evidence="6">The sequence shown here is derived from an EMBL/GenBank/DDBJ whole genome shotgun (WGS) entry which is preliminary data.</text>
</comment>
<keyword evidence="1" id="KW-0805">Transcription regulation</keyword>
<keyword evidence="3" id="KW-0804">Transcription</keyword>
<dbReference type="PRINTS" id="PR00035">
    <property type="entry name" value="HTHGNTR"/>
</dbReference>
<dbReference type="InterPro" id="IPR050679">
    <property type="entry name" value="Bact_HTH_transcr_reg"/>
</dbReference>
<accession>A0A2W2E0M2</accession>
<dbReference type="GO" id="GO:0045892">
    <property type="term" value="P:negative regulation of DNA-templated transcription"/>
    <property type="evidence" value="ECO:0007669"/>
    <property type="project" value="TreeGrafter"/>
</dbReference>
<dbReference type="AlphaFoldDB" id="A0A2W2E0M2"/>
<dbReference type="PROSITE" id="PS50949">
    <property type="entry name" value="HTH_GNTR"/>
    <property type="match status" value="2"/>
</dbReference>
<evidence type="ECO:0000313" key="6">
    <source>
        <dbReference type="EMBL" id="PZG15881.1"/>
    </source>
</evidence>
<dbReference type="Gene3D" id="1.10.10.10">
    <property type="entry name" value="Winged helix-like DNA-binding domain superfamily/Winged helix DNA-binding domain"/>
    <property type="match status" value="2"/>
</dbReference>
<name>A0A2W2E0M2_9ACTN</name>
<evidence type="ECO:0000259" key="5">
    <source>
        <dbReference type="PROSITE" id="PS50949"/>
    </source>
</evidence>
<dbReference type="EMBL" id="POUD01000095">
    <property type="protein sequence ID" value="PZG15881.1"/>
    <property type="molecule type" value="Genomic_DNA"/>
</dbReference>
<sequence>MASPRGRSRRHARRGETWQSRPRPSFASRRLATASSRPPRRHSLPRMRARLSLESVVARQGSLMTHGKAQPAYATVADDLRRRISGGEYPPGGMIPSEAVLMQTYGVARGTVRQALAELEREGLVVSQMGRGRRVQGRAAQGAKPATRYEDVANQLRAAIEAGEFPPDVRLPGEPVLAERFGTARITVRKALELLQQEGLIIVIPSKGRFVATSSPPSNTSREG</sequence>